<keyword evidence="4" id="KW-1185">Reference proteome</keyword>
<evidence type="ECO:0000313" key="4">
    <source>
        <dbReference type="Proteomes" id="UP000734854"/>
    </source>
</evidence>
<dbReference type="GO" id="GO:0043531">
    <property type="term" value="F:ADP binding"/>
    <property type="evidence" value="ECO:0007669"/>
    <property type="project" value="InterPro"/>
</dbReference>
<dbReference type="EMBL" id="JACMSC010000012">
    <property type="protein sequence ID" value="KAG6498347.1"/>
    <property type="molecule type" value="Genomic_DNA"/>
</dbReference>
<feature type="region of interest" description="Disordered" evidence="1">
    <location>
        <begin position="1"/>
        <end position="31"/>
    </location>
</feature>
<proteinExistence type="predicted"/>
<dbReference type="Pfam" id="PF00931">
    <property type="entry name" value="NB-ARC"/>
    <property type="match status" value="1"/>
</dbReference>
<dbReference type="AlphaFoldDB" id="A0A8J5GE15"/>
<feature type="compositionally biased region" description="Basic and acidic residues" evidence="1">
    <location>
        <begin position="1"/>
        <end position="15"/>
    </location>
</feature>
<dbReference type="Proteomes" id="UP000734854">
    <property type="component" value="Unassembled WGS sequence"/>
</dbReference>
<dbReference type="Gene3D" id="3.40.50.300">
    <property type="entry name" value="P-loop containing nucleotide triphosphate hydrolases"/>
    <property type="match status" value="1"/>
</dbReference>
<comment type="caution">
    <text evidence="3">The sequence shown here is derived from an EMBL/GenBank/DDBJ whole genome shotgun (WGS) entry which is preliminary data.</text>
</comment>
<reference evidence="3 4" key="1">
    <citation type="submission" date="2020-08" db="EMBL/GenBank/DDBJ databases">
        <title>Plant Genome Project.</title>
        <authorList>
            <person name="Zhang R.-G."/>
        </authorList>
    </citation>
    <scope>NUCLEOTIDE SEQUENCE [LARGE SCALE GENOMIC DNA]</scope>
    <source>
        <tissue evidence="3">Rhizome</tissue>
    </source>
</reference>
<feature type="compositionally biased region" description="Low complexity" evidence="1">
    <location>
        <begin position="19"/>
        <end position="30"/>
    </location>
</feature>
<gene>
    <name evidence="3" type="ORF">ZIOFF_046259</name>
</gene>
<organism evidence="3 4">
    <name type="scientific">Zingiber officinale</name>
    <name type="common">Ginger</name>
    <name type="synonym">Amomum zingiber</name>
    <dbReference type="NCBI Taxonomy" id="94328"/>
    <lineage>
        <taxon>Eukaryota</taxon>
        <taxon>Viridiplantae</taxon>
        <taxon>Streptophyta</taxon>
        <taxon>Embryophyta</taxon>
        <taxon>Tracheophyta</taxon>
        <taxon>Spermatophyta</taxon>
        <taxon>Magnoliopsida</taxon>
        <taxon>Liliopsida</taxon>
        <taxon>Zingiberales</taxon>
        <taxon>Zingiberaceae</taxon>
        <taxon>Zingiber</taxon>
    </lineage>
</organism>
<evidence type="ECO:0000259" key="2">
    <source>
        <dbReference type="Pfam" id="PF00931"/>
    </source>
</evidence>
<feature type="domain" description="NB-ARC" evidence="2">
    <location>
        <begin position="321"/>
        <end position="371"/>
    </location>
</feature>
<dbReference type="InterPro" id="IPR027417">
    <property type="entry name" value="P-loop_NTPase"/>
</dbReference>
<evidence type="ECO:0000313" key="3">
    <source>
        <dbReference type="EMBL" id="KAG6498347.1"/>
    </source>
</evidence>
<name>A0A8J5GE15_ZINOF</name>
<sequence>MEHSSVSKGGVDKYNRGGTLQRSRSLSRFTTSRHHVEGSSIRYAGAAISEISVDDLVEEFFRARVESDEESEPSYTKNRCRSSVASYLRETESSRQSGRCRGLRRLSARWSDSSDLIDGLLVEANVIGDHHKHQSVEVHWPIPLPNFASPLLPNYFSTYCDPSIRCFTSIAMNPSIDFRQLLNRICDAASFYLAKPRSSVKDLCKAADQLSAKLKDVDQAMGEPKGNGKTATEEALQWKCEAEAFVSTEVAVIQEDYRAMRCLIGWSWNCISINQRVTKKLEEVKELINRVDVSSVATTRSPPPAVELPISNNGYRHLRHGGIGKTMLLKLINNHEEISKLKFEHVVWIVASKECKLQKLQMDVAKKVGLNKC</sequence>
<protein>
    <recommendedName>
        <fullName evidence="2">NB-ARC domain-containing protein</fullName>
    </recommendedName>
</protein>
<accession>A0A8J5GE15</accession>
<evidence type="ECO:0000256" key="1">
    <source>
        <dbReference type="SAM" id="MobiDB-lite"/>
    </source>
</evidence>
<dbReference type="InterPro" id="IPR002182">
    <property type="entry name" value="NB-ARC"/>
</dbReference>